<keyword evidence="2" id="KW-0520">NAD</keyword>
<dbReference type="Proteomes" id="UP000294980">
    <property type="component" value="Unassembled WGS sequence"/>
</dbReference>
<dbReference type="Gene3D" id="3.40.605.10">
    <property type="entry name" value="Aldehyde Dehydrogenase, Chain A, domain 1"/>
    <property type="match status" value="1"/>
</dbReference>
<proteinExistence type="predicted"/>
<dbReference type="InterPro" id="IPR015590">
    <property type="entry name" value="Aldehyde_DH_dom"/>
</dbReference>
<dbReference type="GO" id="GO:0003842">
    <property type="term" value="F:L-glutamate gamma-semialdehyde dehydrogenase activity"/>
    <property type="evidence" value="ECO:0007669"/>
    <property type="project" value="TreeGrafter"/>
</dbReference>
<dbReference type="RefSeq" id="WP_117319396.1">
    <property type="nucleotide sequence ID" value="NZ_QQSW01000025.1"/>
</dbReference>
<comment type="caution">
    <text evidence="4">The sequence shown here is derived from an EMBL/GenBank/DDBJ whole genome shotgun (WGS) entry which is preliminary data.</text>
</comment>
<dbReference type="OrthoDB" id="5288459at2"/>
<dbReference type="InterPro" id="IPR016161">
    <property type="entry name" value="Ald_DH/histidinol_DH"/>
</dbReference>
<dbReference type="GO" id="GO:0010133">
    <property type="term" value="P:L-proline catabolic process to L-glutamate"/>
    <property type="evidence" value="ECO:0007669"/>
    <property type="project" value="TreeGrafter"/>
</dbReference>
<dbReference type="AlphaFoldDB" id="A0A4R2KGI3"/>
<feature type="domain" description="Aldehyde dehydrogenase" evidence="3">
    <location>
        <begin position="72"/>
        <end position="511"/>
    </location>
</feature>
<keyword evidence="1" id="KW-0560">Oxidoreductase</keyword>
<dbReference type="InterPro" id="IPR016163">
    <property type="entry name" value="Ald_DH_C"/>
</dbReference>
<name>A0A4R2KGI3_9GAMM</name>
<evidence type="ECO:0000313" key="4">
    <source>
        <dbReference type="EMBL" id="TCO72224.1"/>
    </source>
</evidence>
<evidence type="ECO:0000256" key="2">
    <source>
        <dbReference type="ARBA" id="ARBA00023027"/>
    </source>
</evidence>
<protein>
    <submittedName>
        <fullName evidence="4">Phenylacetic acid degradation protein paaN</fullName>
    </submittedName>
</protein>
<dbReference type="PANTHER" id="PTHR42862">
    <property type="entry name" value="DELTA-1-PYRROLINE-5-CARBOXYLATE DEHYDROGENASE 1, ISOFORM A-RELATED"/>
    <property type="match status" value="1"/>
</dbReference>
<dbReference type="EMBL" id="SLWX01000019">
    <property type="protein sequence ID" value="TCO72224.1"/>
    <property type="molecule type" value="Genomic_DNA"/>
</dbReference>
<organism evidence="4 5">
    <name type="scientific">Chromatocurvus halotolerans</name>
    <dbReference type="NCBI Taxonomy" id="1132028"/>
    <lineage>
        <taxon>Bacteria</taxon>
        <taxon>Pseudomonadati</taxon>
        <taxon>Pseudomonadota</taxon>
        <taxon>Gammaproteobacteria</taxon>
        <taxon>Cellvibrionales</taxon>
        <taxon>Halieaceae</taxon>
        <taxon>Chromatocurvus</taxon>
    </lineage>
</organism>
<dbReference type="InterPro" id="IPR016162">
    <property type="entry name" value="Ald_DH_N"/>
</dbReference>
<dbReference type="InterPro" id="IPR050485">
    <property type="entry name" value="Proline_metab_enzyme"/>
</dbReference>
<keyword evidence="5" id="KW-1185">Reference proteome</keyword>
<dbReference type="SUPFAM" id="SSF53720">
    <property type="entry name" value="ALDH-like"/>
    <property type="match status" value="1"/>
</dbReference>
<dbReference type="NCBIfam" id="TIGR02288">
    <property type="entry name" value="PaaN_2"/>
    <property type="match status" value="1"/>
</dbReference>
<sequence length="557" mass="59663">MTDYFQKHVDLLDKALDACAQRYSWSAWPENPSSKIHGEEKPAAGKAAFESRLQADFPLDQPGTTGHLGAEVSPYTRKPLGVRYPATDVPALYDAIRKAQPAWAQASPQERVGVCLEILQRCGDNLFENAHATMHTSGQSYVMAFAGSGANALDRGLEALAYAHKAMADVPGEARWQRQFGRDGVADLHKQYRLMPRGVGVVICCATFPLWNAYPALCASLATGNPVVLKPHPSAILPVALVVRTCREVLADAGFDPNLVSLVADERDAPATMALLEQPETAIVDFTGSPAFGTWLENNLPGRLVYTETAGCNSVILESTDDLTATARAIAQSLCQASAQMCTSVQNIHVPADGVRVGGERVGVDAVSRALVEAVDFWLADPRRAATLCGTLFDDSVQATVDRYREKAAADATILRDSAAYSHEEFPGARTATPLIIAADPAHREWYRQEVFGPVSFVIANGSRADCLADATGNARECGAITSHVYTTDDGFMQQAIDAYHAAGASVACNLTGMPINFAAAYSDYHVTGLNPAGNACLADLAFVAQRFRIVQSKVMA</sequence>
<dbReference type="InterPro" id="IPR011975">
    <property type="entry name" value="PaaN_2"/>
</dbReference>
<accession>A0A4R2KGI3</accession>
<gene>
    <name evidence="4" type="ORF">EV688_11925</name>
</gene>
<evidence type="ECO:0000313" key="5">
    <source>
        <dbReference type="Proteomes" id="UP000294980"/>
    </source>
</evidence>
<dbReference type="Pfam" id="PF00171">
    <property type="entry name" value="Aldedh"/>
    <property type="match status" value="1"/>
</dbReference>
<dbReference type="Gene3D" id="3.40.309.10">
    <property type="entry name" value="Aldehyde Dehydrogenase, Chain A, domain 2"/>
    <property type="match status" value="1"/>
</dbReference>
<evidence type="ECO:0000259" key="3">
    <source>
        <dbReference type="Pfam" id="PF00171"/>
    </source>
</evidence>
<dbReference type="GO" id="GO:0009898">
    <property type="term" value="C:cytoplasmic side of plasma membrane"/>
    <property type="evidence" value="ECO:0007669"/>
    <property type="project" value="TreeGrafter"/>
</dbReference>
<dbReference type="PANTHER" id="PTHR42862:SF1">
    <property type="entry name" value="DELTA-1-PYRROLINE-5-CARBOXYLATE DEHYDROGENASE 2, ISOFORM A-RELATED"/>
    <property type="match status" value="1"/>
</dbReference>
<evidence type="ECO:0000256" key="1">
    <source>
        <dbReference type="ARBA" id="ARBA00023002"/>
    </source>
</evidence>
<reference evidence="4 5" key="1">
    <citation type="submission" date="2019-03" db="EMBL/GenBank/DDBJ databases">
        <title>Genomic Encyclopedia of Type Strains, Phase IV (KMG-IV): sequencing the most valuable type-strain genomes for metagenomic binning, comparative biology and taxonomic classification.</title>
        <authorList>
            <person name="Goeker M."/>
        </authorList>
    </citation>
    <scope>NUCLEOTIDE SEQUENCE [LARGE SCALE GENOMIC DNA]</scope>
    <source>
        <strain evidence="4 5">DSM 23344</strain>
    </source>
</reference>